<dbReference type="eggNOG" id="ENOG5033VEE">
    <property type="taxonomic scope" value="Bacteria"/>
</dbReference>
<dbReference type="EMBL" id="CP008953">
    <property type="protein sequence ID" value="AIG80526.1"/>
    <property type="molecule type" value="Genomic_DNA"/>
</dbReference>
<evidence type="ECO:0000313" key="2">
    <source>
        <dbReference type="Proteomes" id="UP000028492"/>
    </source>
</evidence>
<reference evidence="1 2" key="1">
    <citation type="journal article" date="2014" name="J. Biotechnol.">
        <title>Complete genome sequence of the actinobacterium Amycolatopsis japonica MG417-CF17(T) (=DSM 44213T) producing (S,S)-N,N'-ethylenediaminedisuccinic acid.</title>
        <authorList>
            <person name="Stegmann E."/>
            <person name="Albersmeier A."/>
            <person name="Spohn M."/>
            <person name="Gert H."/>
            <person name="Weber T."/>
            <person name="Wohlleben W."/>
            <person name="Kalinowski J."/>
            <person name="Ruckert C."/>
        </authorList>
    </citation>
    <scope>NUCLEOTIDE SEQUENCE [LARGE SCALE GENOMIC DNA]</scope>
    <source>
        <strain evidence="2">MG417-CF17 (DSM 44213)</strain>
    </source>
</reference>
<gene>
    <name evidence="1" type="ORF">AJAP_38710</name>
</gene>
<dbReference type="RefSeq" id="WP_038520656.1">
    <property type="nucleotide sequence ID" value="NZ_CP008953.1"/>
</dbReference>
<dbReference type="STRING" id="208439.AJAP_38710"/>
<sequence length="190" mass="21553">MSDWTLSRAKTRIDRREELDELTARIRYEVRVHLNEPAAHNAYDELTDIFAIGHAECSALLKHRRVLPLWERLLLQRYTRRLYGKAVSATVGDLPADAGPAPAAAFGPEIASLTPDSGDTGAKFDMQGRGLVNVFRIAAGRHGEIWPDRHDVATTSARSVLTCSAVFLRRRMWHVVWPVYRVRGLRLWKL</sequence>
<organism evidence="1 2">
    <name type="scientific">Amycolatopsis japonica</name>
    <dbReference type="NCBI Taxonomy" id="208439"/>
    <lineage>
        <taxon>Bacteria</taxon>
        <taxon>Bacillati</taxon>
        <taxon>Actinomycetota</taxon>
        <taxon>Actinomycetes</taxon>
        <taxon>Pseudonocardiales</taxon>
        <taxon>Pseudonocardiaceae</taxon>
        <taxon>Amycolatopsis</taxon>
        <taxon>Amycolatopsis japonica group</taxon>
    </lineage>
</organism>
<proteinExistence type="predicted"/>
<protein>
    <submittedName>
        <fullName evidence="1">Uncharacterized protein</fullName>
    </submittedName>
</protein>
<name>A0A075V805_9PSEU</name>
<keyword evidence="2" id="KW-1185">Reference proteome</keyword>
<dbReference type="HOGENOM" id="CLU_1440307_0_0_11"/>
<dbReference type="KEGG" id="aja:AJAP_38710"/>
<dbReference type="Proteomes" id="UP000028492">
    <property type="component" value="Chromosome"/>
</dbReference>
<dbReference type="AlphaFoldDB" id="A0A075V805"/>
<evidence type="ECO:0000313" key="1">
    <source>
        <dbReference type="EMBL" id="AIG80526.1"/>
    </source>
</evidence>
<accession>A0A075V805</accession>